<name>A0A7S2BGD9_9CHLO</name>
<keyword evidence="1" id="KW-0732">Signal</keyword>
<evidence type="ECO:0000256" key="1">
    <source>
        <dbReference type="SAM" id="SignalP"/>
    </source>
</evidence>
<dbReference type="AlphaFoldDB" id="A0A7S2BGD9"/>
<accession>A0A7S2BGD9</accession>
<proteinExistence type="predicted"/>
<protein>
    <submittedName>
        <fullName evidence="2">Uncharacterized protein</fullName>
    </submittedName>
</protein>
<organism evidence="2">
    <name type="scientific">Pycnococcus provasolii</name>
    <dbReference type="NCBI Taxonomy" id="41880"/>
    <lineage>
        <taxon>Eukaryota</taxon>
        <taxon>Viridiplantae</taxon>
        <taxon>Chlorophyta</taxon>
        <taxon>Pseudoscourfieldiophyceae</taxon>
        <taxon>Pseudoscourfieldiales</taxon>
        <taxon>Pycnococcaceae</taxon>
        <taxon>Pycnococcus</taxon>
    </lineage>
</organism>
<reference evidence="2" key="1">
    <citation type="submission" date="2021-01" db="EMBL/GenBank/DDBJ databases">
        <authorList>
            <person name="Corre E."/>
            <person name="Pelletier E."/>
            <person name="Niang G."/>
            <person name="Scheremetjew M."/>
            <person name="Finn R."/>
            <person name="Kale V."/>
            <person name="Holt S."/>
            <person name="Cochrane G."/>
            <person name="Meng A."/>
            <person name="Brown T."/>
            <person name="Cohen L."/>
        </authorList>
    </citation>
    <scope>NUCLEOTIDE SEQUENCE</scope>
    <source>
        <strain evidence="2">RCC733</strain>
    </source>
</reference>
<dbReference type="EMBL" id="HBGR01013288">
    <property type="protein sequence ID" value="CAD9396253.1"/>
    <property type="molecule type" value="Transcribed_RNA"/>
</dbReference>
<feature type="chain" id="PRO_5031085397" evidence="1">
    <location>
        <begin position="30"/>
        <end position="324"/>
    </location>
</feature>
<evidence type="ECO:0000313" key="2">
    <source>
        <dbReference type="EMBL" id="CAD9396253.1"/>
    </source>
</evidence>
<feature type="signal peptide" evidence="1">
    <location>
        <begin position="1"/>
        <end position="29"/>
    </location>
</feature>
<gene>
    <name evidence="2" type="ORF">PPRO1471_LOCUS8831</name>
</gene>
<sequence>MVTFAATRCQWMMMVLLAGMTMTLRHSHAFASAEALSQHQNVVHAADDSDVCSPDTTSPAAKQCRECVQWFSADEVPHLCEVPCQPCLNCDFYIQATKPKPRPEPWWRTFASRRNQTRTSAAIDDEVASAASTAVNAAHGGVDQTTYAAEETTTTDDESKMASFQNTASRLVSAIASIAQQFADVATTASTTIELDVEPEPDYYPYYEEEEDEMVNPFIEMQTSLKTQLESLENGESGNEAALRAWHKPDIVEEDERNSFAVDENQTIRVDGKMVHPHLMTDVFADVASRLTDDEKASMVAATDKPVVGNFMGLPIVLADDDAW</sequence>